<accession>A0A8C7LDH9</accession>
<keyword evidence="7" id="KW-0472">Membrane</keyword>
<dbReference type="GO" id="GO:0008104">
    <property type="term" value="P:intracellular protein localization"/>
    <property type="evidence" value="ECO:0007669"/>
    <property type="project" value="TreeGrafter"/>
</dbReference>
<dbReference type="AlphaFoldDB" id="A0A8C7LDH9"/>
<organism evidence="8 9">
    <name type="scientific">Oncorhynchus kisutch</name>
    <name type="common">Coho salmon</name>
    <name type="synonym">Salmo kisutch</name>
    <dbReference type="NCBI Taxonomy" id="8019"/>
    <lineage>
        <taxon>Eukaryota</taxon>
        <taxon>Metazoa</taxon>
        <taxon>Chordata</taxon>
        <taxon>Craniata</taxon>
        <taxon>Vertebrata</taxon>
        <taxon>Euteleostomi</taxon>
        <taxon>Actinopterygii</taxon>
        <taxon>Neopterygii</taxon>
        <taxon>Teleostei</taxon>
        <taxon>Protacanthopterygii</taxon>
        <taxon>Salmoniformes</taxon>
        <taxon>Salmonidae</taxon>
        <taxon>Salmoninae</taxon>
        <taxon>Oncorhynchus</taxon>
    </lineage>
</organism>
<dbReference type="GO" id="GO:0016020">
    <property type="term" value="C:membrane"/>
    <property type="evidence" value="ECO:0007669"/>
    <property type="project" value="UniProtKB-SubCell"/>
</dbReference>
<evidence type="ECO:0000313" key="8">
    <source>
        <dbReference type="Ensembl" id="ENSOKIP00005115947.1"/>
    </source>
</evidence>
<sequence>MRTPQKDTEGLGSYSYNVGFLKVSRMLQGGFSVFGIFLVTPPELPKEAQNTLRQLSMTQTKHISNPGNTTSLNFILIGDFRAKPADWKYQWWGCTSWPMFTCSVKLDLLFPVLEMHVLPQDMEKCVKEELQTWAKQIEDGLCLINGKTMPDEQTFRAQIIILLVIKRDIIQGKVSKVNTIQLHFFLNLRISRGTLLHSDIIYKQCICALVSFFKFIKKKCTFIKLGKSVKNKFLFTMTAYTGQTRAMLGQLCPALWDLWASCDTAWIQTRVSVVTPLALRCSALDRCTTREPRVTQI</sequence>
<keyword evidence="9" id="KW-1185">Reference proteome</keyword>
<dbReference type="Proteomes" id="UP000694557">
    <property type="component" value="Unassembled WGS sequence"/>
</dbReference>
<dbReference type="PANTHER" id="PTHR33966:SF1">
    <property type="entry name" value="PROTEIN ODR-4 HOMOLOG"/>
    <property type="match status" value="1"/>
</dbReference>
<evidence type="ECO:0000256" key="1">
    <source>
        <dbReference type="ARBA" id="ARBA00003891"/>
    </source>
</evidence>
<evidence type="ECO:0000313" key="9">
    <source>
        <dbReference type="Proteomes" id="UP000694557"/>
    </source>
</evidence>
<reference evidence="8" key="1">
    <citation type="submission" date="2025-08" db="UniProtKB">
        <authorList>
            <consortium name="Ensembl"/>
        </authorList>
    </citation>
    <scope>IDENTIFICATION</scope>
</reference>
<comment type="function">
    <text evidence="1">May play a role in the trafficking of a subset of G-protein coupled receptors.</text>
</comment>
<comment type="subcellular location">
    <subcellularLocation>
        <location evidence="2">Membrane</location>
    </subcellularLocation>
</comment>
<comment type="similarity">
    <text evidence="3">Belongs to the ODR-4 family.</text>
</comment>
<dbReference type="PANTHER" id="PTHR33966">
    <property type="entry name" value="PROTEIN ODR-4 HOMOLOG"/>
    <property type="match status" value="1"/>
</dbReference>
<keyword evidence="5" id="KW-0812">Transmembrane</keyword>
<keyword evidence="6" id="KW-1133">Transmembrane helix</keyword>
<evidence type="ECO:0000256" key="6">
    <source>
        <dbReference type="ARBA" id="ARBA00022989"/>
    </source>
</evidence>
<dbReference type="Ensembl" id="ENSOKIT00005124013.1">
    <property type="protein sequence ID" value="ENSOKIP00005115947.1"/>
    <property type="gene ID" value="ENSOKIG00005050241.1"/>
</dbReference>
<evidence type="ECO:0000256" key="7">
    <source>
        <dbReference type="ARBA" id="ARBA00023136"/>
    </source>
</evidence>
<reference evidence="8" key="2">
    <citation type="submission" date="2025-09" db="UniProtKB">
        <authorList>
            <consortium name="Ensembl"/>
        </authorList>
    </citation>
    <scope>IDENTIFICATION</scope>
</reference>
<evidence type="ECO:0000256" key="5">
    <source>
        <dbReference type="ARBA" id="ARBA00022692"/>
    </source>
</evidence>
<dbReference type="Pfam" id="PF14778">
    <property type="entry name" value="ODR4-like"/>
    <property type="match status" value="1"/>
</dbReference>
<dbReference type="GO" id="GO:0012505">
    <property type="term" value="C:endomembrane system"/>
    <property type="evidence" value="ECO:0007669"/>
    <property type="project" value="TreeGrafter"/>
</dbReference>
<dbReference type="GeneTree" id="ENSGT01000000220425"/>
<evidence type="ECO:0000256" key="4">
    <source>
        <dbReference type="ARBA" id="ARBA00020550"/>
    </source>
</evidence>
<dbReference type="InterPro" id="IPR029454">
    <property type="entry name" value="ODR-4-like"/>
</dbReference>
<name>A0A8C7LDH9_ONCKI</name>
<protein>
    <recommendedName>
        <fullName evidence="4">Protein odr-4 homolog</fullName>
    </recommendedName>
</protein>
<proteinExistence type="inferred from homology"/>
<evidence type="ECO:0000256" key="3">
    <source>
        <dbReference type="ARBA" id="ARBA00010131"/>
    </source>
</evidence>
<evidence type="ECO:0000256" key="2">
    <source>
        <dbReference type="ARBA" id="ARBA00004370"/>
    </source>
</evidence>